<dbReference type="InterPro" id="IPR036388">
    <property type="entry name" value="WH-like_DNA-bd_sf"/>
</dbReference>
<evidence type="ECO:0000256" key="1">
    <source>
        <dbReference type="ARBA" id="ARBA00009437"/>
    </source>
</evidence>
<evidence type="ECO:0000256" key="3">
    <source>
        <dbReference type="ARBA" id="ARBA00023125"/>
    </source>
</evidence>
<dbReference type="SUPFAM" id="SSF53850">
    <property type="entry name" value="Periplasmic binding protein-like II"/>
    <property type="match status" value="1"/>
</dbReference>
<dbReference type="CDD" id="cd08417">
    <property type="entry name" value="PBP2_Nitroaromatics_like"/>
    <property type="match status" value="1"/>
</dbReference>
<dbReference type="Gene3D" id="3.40.190.10">
    <property type="entry name" value="Periplasmic binding protein-like II"/>
    <property type="match status" value="2"/>
</dbReference>
<feature type="domain" description="HTH lysR-type" evidence="5">
    <location>
        <begin position="14"/>
        <end position="71"/>
    </location>
</feature>
<dbReference type="Proteomes" id="UP001359886">
    <property type="component" value="Unassembled WGS sequence"/>
</dbReference>
<dbReference type="RefSeq" id="WP_354694334.1">
    <property type="nucleotide sequence ID" value="NZ_JAZHOG010000003.1"/>
</dbReference>
<dbReference type="EMBL" id="JAZHOG010000003">
    <property type="protein sequence ID" value="MEJ8567014.1"/>
    <property type="molecule type" value="Genomic_DNA"/>
</dbReference>
<keyword evidence="3" id="KW-0238">DNA-binding</keyword>
<comment type="similarity">
    <text evidence="1">Belongs to the LysR transcriptional regulatory family.</text>
</comment>
<organism evidence="6 7">
    <name type="scientific">Elongatibacter sediminis</name>
    <dbReference type="NCBI Taxonomy" id="3119006"/>
    <lineage>
        <taxon>Bacteria</taxon>
        <taxon>Pseudomonadati</taxon>
        <taxon>Pseudomonadota</taxon>
        <taxon>Gammaproteobacteria</taxon>
        <taxon>Chromatiales</taxon>
        <taxon>Wenzhouxiangellaceae</taxon>
        <taxon>Elongatibacter</taxon>
    </lineage>
</organism>
<gene>
    <name evidence="6" type="ORF">V3330_05205</name>
</gene>
<name>A0AAW9R5Q2_9GAMM</name>
<keyword evidence="7" id="KW-1185">Reference proteome</keyword>
<keyword evidence="2" id="KW-0805">Transcription regulation</keyword>
<proteinExistence type="inferred from homology"/>
<dbReference type="GO" id="GO:0003700">
    <property type="term" value="F:DNA-binding transcription factor activity"/>
    <property type="evidence" value="ECO:0007669"/>
    <property type="project" value="InterPro"/>
</dbReference>
<dbReference type="InterPro" id="IPR050389">
    <property type="entry name" value="LysR-type_TF"/>
</dbReference>
<dbReference type="Pfam" id="PF00126">
    <property type="entry name" value="HTH_1"/>
    <property type="match status" value="1"/>
</dbReference>
<dbReference type="PROSITE" id="PS50931">
    <property type="entry name" value="HTH_LYSR"/>
    <property type="match status" value="1"/>
</dbReference>
<evidence type="ECO:0000259" key="5">
    <source>
        <dbReference type="PROSITE" id="PS50931"/>
    </source>
</evidence>
<protein>
    <submittedName>
        <fullName evidence="6">LysR substrate-binding domain-containing protein</fullName>
    </submittedName>
</protein>
<dbReference type="PANTHER" id="PTHR30118">
    <property type="entry name" value="HTH-TYPE TRANSCRIPTIONAL REGULATOR LEUO-RELATED"/>
    <property type="match status" value="1"/>
</dbReference>
<dbReference type="Pfam" id="PF03466">
    <property type="entry name" value="LysR_substrate"/>
    <property type="match status" value="1"/>
</dbReference>
<evidence type="ECO:0000313" key="7">
    <source>
        <dbReference type="Proteomes" id="UP001359886"/>
    </source>
</evidence>
<dbReference type="InterPro" id="IPR005119">
    <property type="entry name" value="LysR_subst-bd"/>
</dbReference>
<dbReference type="PRINTS" id="PR00039">
    <property type="entry name" value="HTHLYSR"/>
</dbReference>
<evidence type="ECO:0000256" key="4">
    <source>
        <dbReference type="ARBA" id="ARBA00023163"/>
    </source>
</evidence>
<dbReference type="Gene3D" id="1.10.10.10">
    <property type="entry name" value="Winged helix-like DNA-binding domain superfamily/Winged helix DNA-binding domain"/>
    <property type="match status" value="1"/>
</dbReference>
<accession>A0AAW9R5Q2</accession>
<evidence type="ECO:0000256" key="2">
    <source>
        <dbReference type="ARBA" id="ARBA00023015"/>
    </source>
</evidence>
<dbReference type="InterPro" id="IPR036390">
    <property type="entry name" value="WH_DNA-bd_sf"/>
</dbReference>
<comment type="caution">
    <text evidence="6">The sequence shown here is derived from an EMBL/GenBank/DDBJ whole genome shotgun (WGS) entry which is preliminary data.</text>
</comment>
<dbReference type="PANTHER" id="PTHR30118:SF6">
    <property type="entry name" value="HTH-TYPE TRANSCRIPTIONAL REGULATOR LEUO"/>
    <property type="match status" value="1"/>
</dbReference>
<sequence length="326" mass="37191">MKHLNQLSNRFRNVDLNLLKVFYAIYCEQNISKAAQMLCVSQPAVSNALKRLREMYDDPLFVRTAEGMMPSPRAQELAQPIQEALRYLEGTLVVEDRFRPETSNRTFTVALTDYGEFYFLPRLVRKLAEQAPGVEVICLPNAGASLAVELRAGTVDLAWDWVRIDDQEYFCEPLFEDDGYCLVRRNHPEIEGELNLEQYLAAEHVALRPTRSHQPRIERALESGDLQRKVVVEVSHLTVLPGVVANTNLIATMPQRLAEFYADVMDLQVLKNPVYDDAVIVYQMWHSHFAEDEGHQWFRRLAKQVVLEDGVPGRREGSAQVSSGSD</sequence>
<keyword evidence="4" id="KW-0804">Transcription</keyword>
<dbReference type="InterPro" id="IPR000847">
    <property type="entry name" value="LysR_HTH_N"/>
</dbReference>
<dbReference type="GO" id="GO:0003677">
    <property type="term" value="F:DNA binding"/>
    <property type="evidence" value="ECO:0007669"/>
    <property type="project" value="UniProtKB-KW"/>
</dbReference>
<dbReference type="AlphaFoldDB" id="A0AAW9R5Q2"/>
<reference evidence="6 7" key="1">
    <citation type="submission" date="2024-02" db="EMBL/GenBank/DDBJ databases">
        <title>A novel Wenzhouxiangellaceae bacterium, isolated from coastal sediments.</title>
        <authorList>
            <person name="Du Z.-J."/>
            <person name="Ye Y.-Q."/>
            <person name="Zhang X.-Y."/>
        </authorList>
    </citation>
    <scope>NUCLEOTIDE SEQUENCE [LARGE SCALE GENOMIC DNA]</scope>
    <source>
        <strain evidence="6 7">CH-27</strain>
    </source>
</reference>
<evidence type="ECO:0000313" key="6">
    <source>
        <dbReference type="EMBL" id="MEJ8567014.1"/>
    </source>
</evidence>
<dbReference type="SUPFAM" id="SSF46785">
    <property type="entry name" value="Winged helix' DNA-binding domain"/>
    <property type="match status" value="1"/>
</dbReference>
<dbReference type="InterPro" id="IPR037402">
    <property type="entry name" value="YidZ_PBP2"/>
</dbReference>